<keyword evidence="2" id="KW-1185">Reference proteome</keyword>
<name>A0A0R3VX27_TAEAS</name>
<reference evidence="3" key="1">
    <citation type="submission" date="2017-02" db="UniProtKB">
        <authorList>
            <consortium name="WormBaseParasite"/>
        </authorList>
    </citation>
    <scope>IDENTIFICATION</scope>
</reference>
<evidence type="ECO:0000313" key="2">
    <source>
        <dbReference type="Proteomes" id="UP000282613"/>
    </source>
</evidence>
<dbReference type="WBParaSite" id="TASK_0000197101-mRNA-1">
    <property type="protein sequence ID" value="TASK_0000197101-mRNA-1"/>
    <property type="gene ID" value="TASK_0000197101"/>
</dbReference>
<reference evidence="1 2" key="2">
    <citation type="submission" date="2018-11" db="EMBL/GenBank/DDBJ databases">
        <authorList>
            <consortium name="Pathogen Informatics"/>
        </authorList>
    </citation>
    <scope>NUCLEOTIDE SEQUENCE [LARGE SCALE GENOMIC DNA]</scope>
</reference>
<gene>
    <name evidence="1" type="ORF">TASK_LOCUS1972</name>
</gene>
<dbReference type="AlphaFoldDB" id="A0A0R3VX27"/>
<dbReference type="EMBL" id="UYRS01000806">
    <property type="protein sequence ID" value="VDK24051.1"/>
    <property type="molecule type" value="Genomic_DNA"/>
</dbReference>
<sequence>MGVSDSAASSRRLRPRVFHSVDGVGAADSSVAGGVYSGFSSIPQILPQGPLLSGGQPFVPQTSLHVPMMPQQQQQLSPPQSLLNYDNTSTLSRLSDQVNKVLGDPSLEIPGKDSILASISSLHSNISLNRLSAGASELVKQFISFLEVKDFKQAEDTLNVIKQQSEVVSWATALHYLMYYAHLQALRR</sequence>
<protein>
    <submittedName>
        <fullName evidence="3">Nuclear pore complex protein Nup155</fullName>
    </submittedName>
</protein>
<proteinExistence type="predicted"/>
<dbReference type="OrthoDB" id="6264459at2759"/>
<evidence type="ECO:0000313" key="1">
    <source>
        <dbReference type="EMBL" id="VDK24051.1"/>
    </source>
</evidence>
<accession>A0A0R3VX27</accession>
<evidence type="ECO:0000313" key="3">
    <source>
        <dbReference type="WBParaSite" id="TASK_0000197101-mRNA-1"/>
    </source>
</evidence>
<dbReference type="Proteomes" id="UP000282613">
    <property type="component" value="Unassembled WGS sequence"/>
</dbReference>
<organism evidence="3">
    <name type="scientific">Taenia asiatica</name>
    <name type="common">Asian tapeworm</name>
    <dbReference type="NCBI Taxonomy" id="60517"/>
    <lineage>
        <taxon>Eukaryota</taxon>
        <taxon>Metazoa</taxon>
        <taxon>Spiralia</taxon>
        <taxon>Lophotrochozoa</taxon>
        <taxon>Platyhelminthes</taxon>
        <taxon>Cestoda</taxon>
        <taxon>Eucestoda</taxon>
        <taxon>Cyclophyllidea</taxon>
        <taxon>Taeniidae</taxon>
        <taxon>Taenia</taxon>
    </lineage>
</organism>